<reference evidence="2 3" key="1">
    <citation type="journal article" date="2024" name="Microbiol. Resour. Announc.">
        <title>Genome annotations for the ascomycete fungi Trichoderma harzianum, Trichoderma aggressivum, and Purpureocillium lilacinum.</title>
        <authorList>
            <person name="Beijen E.P.W."/>
            <person name="Ohm R.A."/>
        </authorList>
    </citation>
    <scope>NUCLEOTIDE SEQUENCE [LARGE SCALE GENOMIC DNA]</scope>
    <source>
        <strain evidence="2 3">CBS 150709</strain>
    </source>
</reference>
<evidence type="ECO:0000313" key="3">
    <source>
        <dbReference type="Proteomes" id="UP001287286"/>
    </source>
</evidence>
<feature type="region of interest" description="Disordered" evidence="1">
    <location>
        <begin position="168"/>
        <end position="211"/>
    </location>
</feature>
<dbReference type="Proteomes" id="UP001287286">
    <property type="component" value="Unassembled WGS sequence"/>
</dbReference>
<proteinExistence type="predicted"/>
<organism evidence="2 3">
    <name type="scientific">Purpureocillium lilacinum</name>
    <name type="common">Paecilomyces lilacinus</name>
    <dbReference type="NCBI Taxonomy" id="33203"/>
    <lineage>
        <taxon>Eukaryota</taxon>
        <taxon>Fungi</taxon>
        <taxon>Dikarya</taxon>
        <taxon>Ascomycota</taxon>
        <taxon>Pezizomycotina</taxon>
        <taxon>Sordariomycetes</taxon>
        <taxon>Hypocreomycetidae</taxon>
        <taxon>Hypocreales</taxon>
        <taxon>Ophiocordycipitaceae</taxon>
        <taxon>Purpureocillium</taxon>
    </lineage>
</organism>
<keyword evidence="3" id="KW-1185">Reference proteome</keyword>
<protein>
    <submittedName>
        <fullName evidence="2">Uncharacterized protein</fullName>
    </submittedName>
</protein>
<sequence length="253" mass="27574">MPGARWWMGCHSRPKVPEVGDYPTFGFKRRALRGQAARYPCDKCNNRQAGGGRGGAEQPDRSGANTLCVPSPSPPRCSRIQRRWWLVPSFSRHCWPAGLLAGWLVGRLAASENPSLSFGEVKWNKPAQVLVLGPHSATIGRGWWPTRYTEQLKQSANKQNAPEAMTTTTTMTLGGGGGQGRGRRENKRGDLDSTQTLARGIADGTRPNLQFGPWIRTAAPAERSLRSFSPLPSPLPLPLLSLCPALWRGLGDG</sequence>
<comment type="caution">
    <text evidence="2">The sequence shown here is derived from an EMBL/GenBank/DDBJ whole genome shotgun (WGS) entry which is preliminary data.</text>
</comment>
<dbReference type="EMBL" id="JAWRVI010000007">
    <property type="protein sequence ID" value="KAK4092758.1"/>
    <property type="molecule type" value="Genomic_DNA"/>
</dbReference>
<evidence type="ECO:0000256" key="1">
    <source>
        <dbReference type="SAM" id="MobiDB-lite"/>
    </source>
</evidence>
<gene>
    <name evidence="2" type="ORF">Purlil1_2683</name>
</gene>
<evidence type="ECO:0000313" key="2">
    <source>
        <dbReference type="EMBL" id="KAK4092758.1"/>
    </source>
</evidence>
<accession>A0ABR0C8Q5</accession>
<feature type="region of interest" description="Disordered" evidence="1">
    <location>
        <begin position="43"/>
        <end position="72"/>
    </location>
</feature>
<name>A0ABR0C8Q5_PURLI</name>